<evidence type="ECO:0000313" key="4">
    <source>
        <dbReference type="Proteomes" id="UP001215598"/>
    </source>
</evidence>
<feature type="compositionally biased region" description="Polar residues" evidence="1">
    <location>
        <begin position="280"/>
        <end position="297"/>
    </location>
</feature>
<feature type="transmembrane region" description="Helical" evidence="2">
    <location>
        <begin position="196"/>
        <end position="224"/>
    </location>
</feature>
<evidence type="ECO:0000256" key="1">
    <source>
        <dbReference type="SAM" id="MobiDB-lite"/>
    </source>
</evidence>
<evidence type="ECO:0000256" key="2">
    <source>
        <dbReference type="SAM" id="Phobius"/>
    </source>
</evidence>
<dbReference type="EMBL" id="JARKIB010000243">
    <property type="protein sequence ID" value="KAJ7720171.1"/>
    <property type="molecule type" value="Genomic_DNA"/>
</dbReference>
<proteinExistence type="predicted"/>
<sequence length="325" mass="34077">MTRTRTLKYTGQNLFTFSTTTFPSLSVNLSSPTTWLVLVIPLLCSQLCRAFGVGVFPDESNVPQCTTLQASWDATHLHVQPGSAINVSNLVDLGVLDTSSTNFTVALPIGQQFSFAFNTLADPFTVYTSDPMTVTAGTADCLPVGGQSPPPITSQRSTATSTPPPTSHSISMSSGGFGLTPSSLSATKTSSGSSKAAFPIAAVVGPVCALVVVIFLGLALFWAWHRRSVKLILNGLAEPEAPPVAAPAPNYPSISVRNGGQITPFRASTMPFVLMTEKQSSSGVPVTSDATTSISPNSLPPTPQLHPNRSMHVRSLEEEPPAYGG</sequence>
<comment type="caution">
    <text evidence="3">The sequence shown here is derived from an EMBL/GenBank/DDBJ whole genome shotgun (WGS) entry which is preliminary data.</text>
</comment>
<feature type="region of interest" description="Disordered" evidence="1">
    <location>
        <begin position="280"/>
        <end position="325"/>
    </location>
</feature>
<dbReference type="AlphaFoldDB" id="A0AAD7MJ98"/>
<reference evidence="3" key="1">
    <citation type="submission" date="2023-03" db="EMBL/GenBank/DDBJ databases">
        <title>Massive genome expansion in bonnet fungi (Mycena s.s.) driven by repeated elements and novel gene families across ecological guilds.</title>
        <authorList>
            <consortium name="Lawrence Berkeley National Laboratory"/>
            <person name="Harder C.B."/>
            <person name="Miyauchi S."/>
            <person name="Viragh M."/>
            <person name="Kuo A."/>
            <person name="Thoen E."/>
            <person name="Andreopoulos B."/>
            <person name="Lu D."/>
            <person name="Skrede I."/>
            <person name="Drula E."/>
            <person name="Henrissat B."/>
            <person name="Morin E."/>
            <person name="Kohler A."/>
            <person name="Barry K."/>
            <person name="LaButti K."/>
            <person name="Morin E."/>
            <person name="Salamov A."/>
            <person name="Lipzen A."/>
            <person name="Mereny Z."/>
            <person name="Hegedus B."/>
            <person name="Baldrian P."/>
            <person name="Stursova M."/>
            <person name="Weitz H."/>
            <person name="Taylor A."/>
            <person name="Grigoriev I.V."/>
            <person name="Nagy L.G."/>
            <person name="Martin F."/>
            <person name="Kauserud H."/>
        </authorList>
    </citation>
    <scope>NUCLEOTIDE SEQUENCE</scope>
    <source>
        <strain evidence="3">CBHHK182m</strain>
    </source>
</reference>
<feature type="region of interest" description="Disordered" evidence="1">
    <location>
        <begin position="138"/>
        <end position="176"/>
    </location>
</feature>
<dbReference type="Proteomes" id="UP001215598">
    <property type="component" value="Unassembled WGS sequence"/>
</dbReference>
<evidence type="ECO:0000313" key="3">
    <source>
        <dbReference type="EMBL" id="KAJ7720171.1"/>
    </source>
</evidence>
<protein>
    <submittedName>
        <fullName evidence="3">Uncharacterized protein</fullName>
    </submittedName>
</protein>
<keyword evidence="4" id="KW-1185">Reference proteome</keyword>
<gene>
    <name evidence="3" type="ORF">B0H16DRAFT_1700007</name>
</gene>
<accession>A0AAD7MJ98</accession>
<keyword evidence="2" id="KW-0472">Membrane</keyword>
<keyword evidence="2" id="KW-0812">Transmembrane</keyword>
<feature type="compositionally biased region" description="Low complexity" evidence="1">
    <location>
        <begin position="153"/>
        <end position="176"/>
    </location>
</feature>
<keyword evidence="2" id="KW-1133">Transmembrane helix</keyword>
<name>A0AAD7MJ98_9AGAR</name>
<organism evidence="3 4">
    <name type="scientific">Mycena metata</name>
    <dbReference type="NCBI Taxonomy" id="1033252"/>
    <lineage>
        <taxon>Eukaryota</taxon>
        <taxon>Fungi</taxon>
        <taxon>Dikarya</taxon>
        <taxon>Basidiomycota</taxon>
        <taxon>Agaricomycotina</taxon>
        <taxon>Agaricomycetes</taxon>
        <taxon>Agaricomycetidae</taxon>
        <taxon>Agaricales</taxon>
        <taxon>Marasmiineae</taxon>
        <taxon>Mycenaceae</taxon>
        <taxon>Mycena</taxon>
    </lineage>
</organism>